<evidence type="ECO:0000313" key="10">
    <source>
        <dbReference type="EMBL" id="MBM7586831.1"/>
    </source>
</evidence>
<dbReference type="EMBL" id="JAFBDZ010000003">
    <property type="protein sequence ID" value="MBM7586831.1"/>
    <property type="molecule type" value="Genomic_DNA"/>
</dbReference>
<feature type="domain" description="Flagellar assembly protein FliH/Type III secretion system HrpE" evidence="9">
    <location>
        <begin position="118"/>
        <end position="244"/>
    </location>
</feature>
<proteinExistence type="inferred from homology"/>
<evidence type="ECO:0000259" key="9">
    <source>
        <dbReference type="Pfam" id="PF02108"/>
    </source>
</evidence>
<evidence type="ECO:0000256" key="7">
    <source>
        <dbReference type="NCBIfam" id="TIGR03825"/>
    </source>
</evidence>
<evidence type="ECO:0000313" key="11">
    <source>
        <dbReference type="Proteomes" id="UP001646157"/>
    </source>
</evidence>
<reference evidence="10 11" key="1">
    <citation type="submission" date="2021-01" db="EMBL/GenBank/DDBJ databases">
        <title>Genomic Encyclopedia of Type Strains, Phase IV (KMG-IV): sequencing the most valuable type-strain genomes for metagenomic binning, comparative biology and taxonomic classification.</title>
        <authorList>
            <person name="Goeker M."/>
        </authorList>
    </citation>
    <scope>NUCLEOTIDE SEQUENCE [LARGE SCALE GENOMIC DNA]</scope>
    <source>
        <strain evidence="10 11">DSM 24834</strain>
    </source>
</reference>
<comment type="similarity">
    <text evidence="2">Belongs to the FliH family.</text>
</comment>
<evidence type="ECO:0000256" key="8">
    <source>
        <dbReference type="SAM" id="Coils"/>
    </source>
</evidence>
<accession>A0ABS2NG38</accession>
<keyword evidence="4" id="KW-1005">Bacterial flagellum biogenesis</keyword>
<keyword evidence="5" id="KW-0653">Protein transport</keyword>
<evidence type="ECO:0000256" key="4">
    <source>
        <dbReference type="ARBA" id="ARBA00022795"/>
    </source>
</evidence>
<organism evidence="10 11">
    <name type="scientific">Rossellomorea pakistanensis</name>
    <dbReference type="NCBI Taxonomy" id="992288"/>
    <lineage>
        <taxon>Bacteria</taxon>
        <taxon>Bacillati</taxon>
        <taxon>Bacillota</taxon>
        <taxon>Bacilli</taxon>
        <taxon>Bacillales</taxon>
        <taxon>Bacillaceae</taxon>
        <taxon>Rossellomorea</taxon>
    </lineage>
</organism>
<keyword evidence="3" id="KW-0813">Transport</keyword>
<dbReference type="Proteomes" id="UP001646157">
    <property type="component" value="Unassembled WGS sequence"/>
</dbReference>
<evidence type="ECO:0000256" key="1">
    <source>
        <dbReference type="ARBA" id="ARBA00003041"/>
    </source>
</evidence>
<dbReference type="InterPro" id="IPR051472">
    <property type="entry name" value="T3SS_Stator/FliH"/>
</dbReference>
<feature type="coiled-coil region" evidence="8">
    <location>
        <begin position="51"/>
        <end position="131"/>
    </location>
</feature>
<name>A0ABS2NG38_9BACI</name>
<dbReference type="RefSeq" id="WP_205174005.1">
    <property type="nucleotide sequence ID" value="NZ_JAFBDZ010000003.1"/>
</dbReference>
<protein>
    <recommendedName>
        <fullName evidence="7">Flagellar assembly protein FliH</fullName>
    </recommendedName>
</protein>
<keyword evidence="8" id="KW-0175">Coiled coil</keyword>
<dbReference type="NCBIfam" id="TIGR03825">
    <property type="entry name" value="FliH_bacil"/>
    <property type="match status" value="1"/>
</dbReference>
<evidence type="ECO:0000256" key="2">
    <source>
        <dbReference type="ARBA" id="ARBA00006602"/>
    </source>
</evidence>
<dbReference type="PANTHER" id="PTHR34982:SF1">
    <property type="entry name" value="FLAGELLAR ASSEMBLY PROTEIN FLIH"/>
    <property type="match status" value="1"/>
</dbReference>
<dbReference type="Pfam" id="PF02108">
    <property type="entry name" value="FliH"/>
    <property type="match status" value="1"/>
</dbReference>
<sequence length="258" mass="29805">MSRIIKADSEAYPTKGTRRISLRSIALNDNEFCEDSSSAMENIEQLKSELILQARKEADMLIKEATALKESMMNEIVCERQQMEKENERLAHLAKEDGYFQGFREGQQKGYQEMKEMLSQAKEIVDSTQTEFHQHLEKSEKTIVEIGIKVAEKIIGGILDEQPEVFLNIVKRGLKEVRELPHVQIHIHPTKYSLLDSHREELEAVFPSTIQMYLYPNEELQEMDCFIESNNGRVMVSINDQLTEIKNKLIELLEGEDS</sequence>
<dbReference type="PANTHER" id="PTHR34982">
    <property type="entry name" value="YOP PROTEINS TRANSLOCATION PROTEIN L"/>
    <property type="match status" value="1"/>
</dbReference>
<evidence type="ECO:0000256" key="6">
    <source>
        <dbReference type="ARBA" id="ARBA00023225"/>
    </source>
</evidence>
<keyword evidence="10" id="KW-0966">Cell projection</keyword>
<comment type="function">
    <text evidence="1">Needed for flagellar regrowth and assembly.</text>
</comment>
<dbReference type="InterPro" id="IPR022524">
    <property type="entry name" value="FliH_Bacilli"/>
</dbReference>
<keyword evidence="11" id="KW-1185">Reference proteome</keyword>
<keyword evidence="6" id="KW-1006">Bacterial flagellum protein export</keyword>
<evidence type="ECO:0000256" key="3">
    <source>
        <dbReference type="ARBA" id="ARBA00022448"/>
    </source>
</evidence>
<comment type="caution">
    <text evidence="10">The sequence shown here is derived from an EMBL/GenBank/DDBJ whole genome shotgun (WGS) entry which is preliminary data.</text>
</comment>
<gene>
    <name evidence="10" type="ORF">JOC86_003383</name>
</gene>
<dbReference type="InterPro" id="IPR018035">
    <property type="entry name" value="Flagellar_FliH/T3SS_HrpE"/>
</dbReference>
<keyword evidence="10" id="KW-0282">Flagellum</keyword>
<evidence type="ECO:0000256" key="5">
    <source>
        <dbReference type="ARBA" id="ARBA00022927"/>
    </source>
</evidence>
<keyword evidence="10" id="KW-0969">Cilium</keyword>